<evidence type="ECO:0000313" key="3">
    <source>
        <dbReference type="Proteomes" id="UP000219482"/>
    </source>
</evidence>
<dbReference type="Proteomes" id="UP000219482">
    <property type="component" value="Unassembled WGS sequence"/>
</dbReference>
<evidence type="ECO:0000313" key="2">
    <source>
        <dbReference type="EMBL" id="SOE02258.1"/>
    </source>
</evidence>
<dbReference type="InterPro" id="IPR011335">
    <property type="entry name" value="Restrct_endonuc-II-like"/>
</dbReference>
<protein>
    <recommendedName>
        <fullName evidence="1">Restriction endonuclease type II-like domain-containing protein</fullName>
    </recommendedName>
</protein>
<dbReference type="Gene3D" id="3.40.960.10">
    <property type="entry name" value="VSR Endonuclease"/>
    <property type="match status" value="1"/>
</dbReference>
<feature type="domain" description="Restriction endonuclease type II-like" evidence="1">
    <location>
        <begin position="123"/>
        <end position="178"/>
    </location>
</feature>
<dbReference type="AlphaFoldDB" id="A0A286H377"/>
<keyword evidence="3" id="KW-1185">Reference proteome</keyword>
<name>A0A286H377_9ACTN</name>
<organism evidence="2 3">
    <name type="scientific">Blastococcus haudaquaticus</name>
    <dbReference type="NCBI Taxonomy" id="1938745"/>
    <lineage>
        <taxon>Bacteria</taxon>
        <taxon>Bacillati</taxon>
        <taxon>Actinomycetota</taxon>
        <taxon>Actinomycetes</taxon>
        <taxon>Geodermatophilales</taxon>
        <taxon>Geodermatophilaceae</taxon>
        <taxon>Blastococcus</taxon>
    </lineage>
</organism>
<dbReference type="Pfam" id="PF18741">
    <property type="entry name" value="MTES_1575"/>
    <property type="match status" value="1"/>
</dbReference>
<dbReference type="InterPro" id="IPR049468">
    <property type="entry name" value="Restrct_endonuc-II-like_dom"/>
</dbReference>
<evidence type="ECO:0000259" key="1">
    <source>
        <dbReference type="Pfam" id="PF18741"/>
    </source>
</evidence>
<accession>A0A286H377</accession>
<dbReference type="EMBL" id="OCNK01000004">
    <property type="protein sequence ID" value="SOE02258.1"/>
    <property type="molecule type" value="Genomic_DNA"/>
</dbReference>
<proteinExistence type="predicted"/>
<dbReference type="SUPFAM" id="SSF52980">
    <property type="entry name" value="Restriction endonuclease-like"/>
    <property type="match status" value="1"/>
</dbReference>
<sequence length="200" mass="22084">MIARGLPATTIARSLVDTWADAHRAAAVRGFDSVARGALLRATRERRVRPVELAPELSRRPNLPGRAELLELLRLIAAGSQSELELFAVQHVLSIPGLPAPRQQHRVLLPDGPVFLDAAWPAVKLGVELDGAAFHGSRQARERDLRRDAALAALGWLVLRFSYRRIRRDPEGCRRQIAAVYRHRLSAVPSPDILRPGMSG</sequence>
<reference evidence="3" key="1">
    <citation type="submission" date="2017-09" db="EMBL/GenBank/DDBJ databases">
        <authorList>
            <person name="Varghese N."/>
            <person name="Submissions S."/>
        </authorList>
    </citation>
    <scope>NUCLEOTIDE SEQUENCE [LARGE SCALE GENOMIC DNA]</scope>
    <source>
        <strain evidence="3">DSM 44270</strain>
    </source>
</reference>
<gene>
    <name evidence="2" type="ORF">SAMN06272739_3460</name>
</gene>